<feature type="domain" description="NTF2" evidence="4">
    <location>
        <begin position="6"/>
        <end position="128"/>
    </location>
</feature>
<accession>A0AAU9RXK7</accession>
<keyword evidence="1 2" id="KW-0694">RNA-binding</keyword>
<dbReference type="SMART" id="SM00360">
    <property type="entry name" value="RRM"/>
    <property type="match status" value="1"/>
</dbReference>
<evidence type="ECO:0000259" key="3">
    <source>
        <dbReference type="PROSITE" id="PS50102"/>
    </source>
</evidence>
<evidence type="ECO:0000259" key="4">
    <source>
        <dbReference type="PROSITE" id="PS50177"/>
    </source>
</evidence>
<dbReference type="Pfam" id="PF02136">
    <property type="entry name" value="NTF2"/>
    <property type="match status" value="2"/>
</dbReference>
<dbReference type="GO" id="GO:0005829">
    <property type="term" value="C:cytosol"/>
    <property type="evidence" value="ECO:0007669"/>
    <property type="project" value="TreeGrafter"/>
</dbReference>
<feature type="domain" description="NTF2" evidence="4">
    <location>
        <begin position="177"/>
        <end position="295"/>
    </location>
</feature>
<name>A0AAU9RXK7_THLAR</name>
<dbReference type="CDD" id="cd00780">
    <property type="entry name" value="NTF2"/>
    <property type="match status" value="2"/>
</dbReference>
<keyword evidence="6" id="KW-1185">Reference proteome</keyword>
<dbReference type="PANTHER" id="PTHR10693">
    <property type="entry name" value="RAS GTPASE-ACTIVATING PROTEIN-BINDING PROTEIN"/>
    <property type="match status" value="1"/>
</dbReference>
<dbReference type="InterPro" id="IPR018222">
    <property type="entry name" value="Nuclear_transport_factor_2_euk"/>
</dbReference>
<dbReference type="InterPro" id="IPR032710">
    <property type="entry name" value="NTF2-like_dom_sf"/>
</dbReference>
<dbReference type="Gene3D" id="3.10.450.50">
    <property type="match status" value="2"/>
</dbReference>
<evidence type="ECO:0000313" key="5">
    <source>
        <dbReference type="EMBL" id="CAH2053964.1"/>
    </source>
</evidence>
<proteinExistence type="predicted"/>
<dbReference type="InterPro" id="IPR002075">
    <property type="entry name" value="NTF2_dom"/>
</dbReference>
<dbReference type="Proteomes" id="UP000836841">
    <property type="component" value="Chromosome 3"/>
</dbReference>
<sequence>MDPKVVGDEFAKQYYLISKSLPHELHRFYTDASYIGRLIGQDRVMRVSTLSDIGDNINVLSSGGFDSAEVTSIVSQDSEDGNVMVDVGGYFTFKETLERSYFTQTFILYLQEEKPKNVYIVLNDILRFHNRRLPPVAERVSEPNDGLGDVSKISDASPAIQDDQAQHPPARQPAKAVGDEFAKQYFRLLREFPQHLDKVYQDNSQIARPVEGGMMRVFTFSEKHENLNMLSSGGFDSAEVTCITSTDSQNGGVLVIVSGYFTLNMRRERDFMQTFFLAPQEAPNSYFVFTDIFNFVDNDGRVVSGEDSKASILSVNDAALTEECSSVHVRSIPPGGRNIPAIRDAFKRFGRIKNGGIRIINPGWNYCYAFVEFEEANAAKRAIKASRVWIAGRLVEVSKPRSQGFLEQRKTHEEEEASMMLQGGTSEQLGDFDLWDWLKSMQVESILHGDCRVGDYSQSQVMEEHRKFLEELQRKHDDENQN</sequence>
<dbReference type="InterPro" id="IPR000504">
    <property type="entry name" value="RRM_dom"/>
</dbReference>
<dbReference type="AlphaFoldDB" id="A0AAU9RXK7"/>
<dbReference type="InterPro" id="IPR039539">
    <property type="entry name" value="Ras_GTPase_bind_prot"/>
</dbReference>
<dbReference type="InterPro" id="IPR035979">
    <property type="entry name" value="RBD_domain_sf"/>
</dbReference>
<dbReference type="PROSITE" id="PS50177">
    <property type="entry name" value="NTF2_DOMAIN"/>
    <property type="match status" value="2"/>
</dbReference>
<dbReference type="Gene3D" id="3.30.70.330">
    <property type="match status" value="1"/>
</dbReference>
<dbReference type="CDD" id="cd00590">
    <property type="entry name" value="RRM_SF"/>
    <property type="match status" value="1"/>
</dbReference>
<dbReference type="SUPFAM" id="SSF54427">
    <property type="entry name" value="NTF2-like"/>
    <property type="match status" value="2"/>
</dbReference>
<dbReference type="PROSITE" id="PS50102">
    <property type="entry name" value="RRM"/>
    <property type="match status" value="1"/>
</dbReference>
<dbReference type="InterPro" id="IPR012677">
    <property type="entry name" value="Nucleotide-bd_a/b_plait_sf"/>
</dbReference>
<protein>
    <submittedName>
        <fullName evidence="5">Uncharacterized protein</fullName>
    </submittedName>
</protein>
<reference evidence="5 6" key="1">
    <citation type="submission" date="2022-03" db="EMBL/GenBank/DDBJ databases">
        <authorList>
            <person name="Nunn A."/>
            <person name="Chopra R."/>
            <person name="Nunn A."/>
            <person name="Contreras Garrido A."/>
        </authorList>
    </citation>
    <scope>NUCLEOTIDE SEQUENCE [LARGE SCALE GENOMIC DNA]</scope>
</reference>
<feature type="domain" description="RRM" evidence="3">
    <location>
        <begin position="325"/>
        <end position="402"/>
    </location>
</feature>
<dbReference type="Pfam" id="PF00076">
    <property type="entry name" value="RRM_1"/>
    <property type="match status" value="1"/>
</dbReference>
<evidence type="ECO:0000313" key="6">
    <source>
        <dbReference type="Proteomes" id="UP000836841"/>
    </source>
</evidence>
<evidence type="ECO:0000256" key="2">
    <source>
        <dbReference type="PROSITE-ProRule" id="PRU00176"/>
    </source>
</evidence>
<organism evidence="5 6">
    <name type="scientific">Thlaspi arvense</name>
    <name type="common">Field penny-cress</name>
    <dbReference type="NCBI Taxonomy" id="13288"/>
    <lineage>
        <taxon>Eukaryota</taxon>
        <taxon>Viridiplantae</taxon>
        <taxon>Streptophyta</taxon>
        <taxon>Embryophyta</taxon>
        <taxon>Tracheophyta</taxon>
        <taxon>Spermatophyta</taxon>
        <taxon>Magnoliopsida</taxon>
        <taxon>eudicotyledons</taxon>
        <taxon>Gunneridae</taxon>
        <taxon>Pentapetalae</taxon>
        <taxon>rosids</taxon>
        <taxon>malvids</taxon>
        <taxon>Brassicales</taxon>
        <taxon>Brassicaceae</taxon>
        <taxon>Thlaspideae</taxon>
        <taxon>Thlaspi</taxon>
    </lineage>
</organism>
<dbReference type="GO" id="GO:0003729">
    <property type="term" value="F:mRNA binding"/>
    <property type="evidence" value="ECO:0007669"/>
    <property type="project" value="TreeGrafter"/>
</dbReference>
<evidence type="ECO:0000256" key="1">
    <source>
        <dbReference type="ARBA" id="ARBA00022884"/>
    </source>
</evidence>
<dbReference type="PANTHER" id="PTHR10693:SF20">
    <property type="entry name" value="AT27578P"/>
    <property type="match status" value="1"/>
</dbReference>
<dbReference type="GO" id="GO:1990904">
    <property type="term" value="C:ribonucleoprotein complex"/>
    <property type="evidence" value="ECO:0007669"/>
    <property type="project" value="TreeGrafter"/>
</dbReference>
<dbReference type="EMBL" id="OU466859">
    <property type="protein sequence ID" value="CAH2053964.1"/>
    <property type="molecule type" value="Genomic_DNA"/>
</dbReference>
<dbReference type="SUPFAM" id="SSF54928">
    <property type="entry name" value="RNA-binding domain, RBD"/>
    <property type="match status" value="1"/>
</dbReference>
<gene>
    <name evidence="5" type="ORF">TAV2_LOCUS9051</name>
</gene>